<dbReference type="SUPFAM" id="SSF56112">
    <property type="entry name" value="Protein kinase-like (PK-like)"/>
    <property type="match status" value="1"/>
</dbReference>
<dbReference type="SMART" id="SM00312">
    <property type="entry name" value="PX"/>
    <property type="match status" value="1"/>
</dbReference>
<dbReference type="PROSITE" id="PS50011">
    <property type="entry name" value="PROTEIN_KINASE_DOM"/>
    <property type="match status" value="1"/>
</dbReference>
<evidence type="ECO:0000313" key="14">
    <source>
        <dbReference type="Proteomes" id="UP000007110"/>
    </source>
</evidence>
<reference evidence="14" key="1">
    <citation type="submission" date="2015-02" db="EMBL/GenBank/DDBJ databases">
        <title>Genome sequencing for Strongylocentrotus purpuratus.</title>
        <authorList>
            <person name="Murali S."/>
            <person name="Liu Y."/>
            <person name="Vee V."/>
            <person name="English A."/>
            <person name="Wang M."/>
            <person name="Skinner E."/>
            <person name="Han Y."/>
            <person name="Muzny D.M."/>
            <person name="Worley K.C."/>
            <person name="Gibbs R.A."/>
        </authorList>
    </citation>
    <scope>NUCLEOTIDE SEQUENCE</scope>
</reference>
<dbReference type="InterPro" id="IPR000719">
    <property type="entry name" value="Prot_kinase_dom"/>
</dbReference>
<accession>A0A7M7MXF8</accession>
<dbReference type="FunCoup" id="A0A7M7MXF8">
    <property type="interactions" value="951"/>
</dbReference>
<evidence type="ECO:0000256" key="8">
    <source>
        <dbReference type="ARBA" id="ARBA00069935"/>
    </source>
</evidence>
<dbReference type="Gene3D" id="1.10.510.10">
    <property type="entry name" value="Transferase(Phosphotransferase) domain 1"/>
    <property type="match status" value="1"/>
</dbReference>
<dbReference type="GO" id="GO:0050804">
    <property type="term" value="P:modulation of chemical synaptic transmission"/>
    <property type="evidence" value="ECO:0000318"/>
    <property type="project" value="GO_Central"/>
</dbReference>
<evidence type="ECO:0000256" key="10">
    <source>
        <dbReference type="SAM" id="MobiDB-lite"/>
    </source>
</evidence>
<evidence type="ECO:0000256" key="3">
    <source>
        <dbReference type="ARBA" id="ARBA00022475"/>
    </source>
</evidence>
<dbReference type="EnsemblMetazoa" id="XM_030972126">
    <property type="protein sequence ID" value="XP_030827986"/>
    <property type="gene ID" value="LOC578031"/>
</dbReference>
<dbReference type="Gene3D" id="3.30.1520.10">
    <property type="entry name" value="Phox-like domain"/>
    <property type="match status" value="1"/>
</dbReference>
<evidence type="ECO:0000259" key="12">
    <source>
        <dbReference type="PROSITE" id="PS50195"/>
    </source>
</evidence>
<comment type="subcellular location">
    <subcellularLocation>
        <location evidence="1">Cell membrane</location>
        <topology evidence="1">Peripheral membrane protein</topology>
    </subcellularLocation>
    <subcellularLocation>
        <location evidence="2">Cytoplasm</location>
    </subcellularLocation>
</comment>
<dbReference type="Pfam" id="PF02205">
    <property type="entry name" value="WH2"/>
    <property type="match status" value="1"/>
</dbReference>
<dbReference type="RefSeq" id="XP_030827986.1">
    <property type="nucleotide sequence ID" value="XM_030972126.1"/>
</dbReference>
<keyword evidence="4" id="KW-0963">Cytoplasm</keyword>
<feature type="region of interest" description="Disordered" evidence="10">
    <location>
        <begin position="409"/>
        <end position="565"/>
    </location>
</feature>
<keyword evidence="5" id="KW-0472">Membrane</keyword>
<protein>
    <recommendedName>
        <fullName evidence="8">PX domain-containing protein kinase-like protein</fullName>
    </recommendedName>
    <alternativeName>
        <fullName evidence="9">Modulator of Na,K-ATPase</fullName>
    </alternativeName>
</protein>
<dbReference type="CTD" id="54899"/>
<evidence type="ECO:0000256" key="5">
    <source>
        <dbReference type="ARBA" id="ARBA00023136"/>
    </source>
</evidence>
<dbReference type="FunFam" id="3.30.1520.10:FF:000010">
    <property type="entry name" value="PX domain-containing protein kinase-like protein isoform X6"/>
    <property type="match status" value="1"/>
</dbReference>
<evidence type="ECO:0000256" key="4">
    <source>
        <dbReference type="ARBA" id="ARBA00022490"/>
    </source>
</evidence>
<dbReference type="GO" id="GO:0035091">
    <property type="term" value="F:phosphatidylinositol binding"/>
    <property type="evidence" value="ECO:0007669"/>
    <property type="project" value="InterPro"/>
</dbReference>
<dbReference type="KEGG" id="spu:578031"/>
<dbReference type="PANTHER" id="PTHR22999">
    <property type="entry name" value="PX SERINE/THREONINE KINASE PXK"/>
    <property type="match status" value="1"/>
</dbReference>
<dbReference type="Pfam" id="PF00787">
    <property type="entry name" value="PX"/>
    <property type="match status" value="1"/>
</dbReference>
<dbReference type="InterPro" id="IPR001683">
    <property type="entry name" value="PX_dom"/>
</dbReference>
<evidence type="ECO:0000256" key="1">
    <source>
        <dbReference type="ARBA" id="ARBA00004202"/>
    </source>
</evidence>
<evidence type="ECO:0000256" key="6">
    <source>
        <dbReference type="ARBA" id="ARBA00023203"/>
    </source>
</evidence>
<dbReference type="GO" id="GO:0004672">
    <property type="term" value="F:protein kinase activity"/>
    <property type="evidence" value="ECO:0007669"/>
    <property type="project" value="InterPro"/>
</dbReference>
<dbReference type="RefSeq" id="XP_030827987.1">
    <property type="nucleotide sequence ID" value="XM_030972127.1"/>
</dbReference>
<dbReference type="OrthoDB" id="41200at2759"/>
<name>A0A7M7MXF8_STRPU</name>
<dbReference type="InterPro" id="IPR051837">
    <property type="entry name" value="SortingNexin/PXDomain-PKLike"/>
</dbReference>
<dbReference type="AlphaFoldDB" id="A0A7M7MXF8"/>
<dbReference type="PANTHER" id="PTHR22999:SF40">
    <property type="entry name" value="PX DOMAIN-CONTAINING PROTEIN KINASE-LIKE PROTEIN"/>
    <property type="match status" value="1"/>
</dbReference>
<proteinExistence type="predicted"/>
<keyword evidence="6" id="KW-0009">Actin-binding</keyword>
<reference evidence="13" key="2">
    <citation type="submission" date="2021-01" db="UniProtKB">
        <authorList>
            <consortium name="EnsemblMetazoa"/>
        </authorList>
    </citation>
    <scope>IDENTIFICATION</scope>
</reference>
<feature type="domain" description="PX" evidence="12">
    <location>
        <begin position="14"/>
        <end position="125"/>
    </location>
</feature>
<dbReference type="GO" id="GO:0005886">
    <property type="term" value="C:plasma membrane"/>
    <property type="evidence" value="ECO:0000318"/>
    <property type="project" value="GO_Central"/>
</dbReference>
<dbReference type="EnsemblMetazoa" id="XM_030972127">
    <property type="protein sequence ID" value="XP_030827987"/>
    <property type="gene ID" value="LOC578031"/>
</dbReference>
<dbReference type="InterPro" id="IPR003124">
    <property type="entry name" value="WH2_dom"/>
</dbReference>
<dbReference type="SUPFAM" id="SSF64268">
    <property type="entry name" value="PX domain"/>
    <property type="match status" value="1"/>
</dbReference>
<dbReference type="PROSITE" id="PS50195">
    <property type="entry name" value="PX"/>
    <property type="match status" value="1"/>
</dbReference>
<dbReference type="GO" id="GO:0005737">
    <property type="term" value="C:cytoplasm"/>
    <property type="evidence" value="ECO:0000318"/>
    <property type="project" value="GO_Central"/>
</dbReference>
<dbReference type="InterPro" id="IPR036871">
    <property type="entry name" value="PX_dom_sf"/>
</dbReference>
<dbReference type="FunFam" id="1.10.510.10:FF:000830">
    <property type="entry name" value="PX domain-containing serine/threonine kinase"/>
    <property type="match status" value="1"/>
</dbReference>
<dbReference type="GeneID" id="578031"/>
<feature type="domain" description="Protein kinase" evidence="11">
    <location>
        <begin position="149"/>
        <end position="420"/>
    </location>
</feature>
<feature type="compositionally biased region" description="Pro residues" evidence="10">
    <location>
        <begin position="496"/>
        <end position="529"/>
    </location>
</feature>
<feature type="compositionally biased region" description="Basic and acidic residues" evidence="10">
    <location>
        <begin position="409"/>
        <end position="435"/>
    </location>
</feature>
<keyword evidence="3" id="KW-1003">Cell membrane</keyword>
<evidence type="ECO:0000256" key="9">
    <source>
        <dbReference type="ARBA" id="ARBA00076739"/>
    </source>
</evidence>
<dbReference type="CDD" id="cd06871">
    <property type="entry name" value="PX_MONaKA"/>
    <property type="match status" value="1"/>
</dbReference>
<feature type="compositionally biased region" description="Basic residues" evidence="10">
    <location>
        <begin position="457"/>
        <end position="466"/>
    </location>
</feature>
<dbReference type="InParanoid" id="A0A7M7MXF8"/>
<feature type="compositionally biased region" description="Polar residues" evidence="10">
    <location>
        <begin position="470"/>
        <end position="489"/>
    </location>
</feature>
<dbReference type="GO" id="GO:0003779">
    <property type="term" value="F:actin binding"/>
    <property type="evidence" value="ECO:0007669"/>
    <property type="project" value="UniProtKB-KW"/>
</dbReference>
<evidence type="ECO:0000313" key="13">
    <source>
        <dbReference type="EnsemblMetazoa" id="XP_030827987"/>
    </source>
</evidence>
<dbReference type="GO" id="GO:0005524">
    <property type="term" value="F:ATP binding"/>
    <property type="evidence" value="ECO:0007669"/>
    <property type="project" value="InterPro"/>
</dbReference>
<evidence type="ECO:0000256" key="2">
    <source>
        <dbReference type="ARBA" id="ARBA00004496"/>
    </source>
</evidence>
<dbReference type="InterPro" id="IPR037903">
    <property type="entry name" value="MONaKA_PX"/>
</dbReference>
<dbReference type="OMA" id="FTQYAST"/>
<organism evidence="13 14">
    <name type="scientific">Strongylocentrotus purpuratus</name>
    <name type="common">Purple sea urchin</name>
    <dbReference type="NCBI Taxonomy" id="7668"/>
    <lineage>
        <taxon>Eukaryota</taxon>
        <taxon>Metazoa</taxon>
        <taxon>Echinodermata</taxon>
        <taxon>Eleutherozoa</taxon>
        <taxon>Echinozoa</taxon>
        <taxon>Echinoidea</taxon>
        <taxon>Euechinoidea</taxon>
        <taxon>Echinacea</taxon>
        <taxon>Camarodonta</taxon>
        <taxon>Echinidea</taxon>
        <taxon>Strongylocentrotidae</taxon>
        <taxon>Strongylocentrotus</taxon>
    </lineage>
</organism>
<dbReference type="CDD" id="cd22062">
    <property type="entry name" value="WH2_DdVASP-like"/>
    <property type="match status" value="1"/>
</dbReference>
<dbReference type="InterPro" id="IPR011009">
    <property type="entry name" value="Kinase-like_dom_sf"/>
</dbReference>
<comment type="function">
    <text evidence="7">Binds to and modulates brain Na,K-ATPase subunits ATP1B1 and ATP1B3 and may thereby participate in the regulation of electrical excitability and synaptic transmission. May not display kinase activity.</text>
</comment>
<keyword evidence="14" id="KW-1185">Reference proteome</keyword>
<evidence type="ECO:0000259" key="11">
    <source>
        <dbReference type="PROSITE" id="PS50011"/>
    </source>
</evidence>
<dbReference type="Proteomes" id="UP000007110">
    <property type="component" value="Unassembled WGS sequence"/>
</dbReference>
<sequence length="565" mass="63384">MAVFEKRKSSKLTLDDTITLTCSIEAAQNLESHTDYVIRVQRGPNPENSWQINRRYSDFVTLHDGLKVSGMELGLPPKKVFGNMEREFIAERQQALQGYLNRILSHQLLSSCFLVKRFLDPTNYAPNSVEDALQHVSMFFRSEPHWDVVEPLRDIGWRIRKTYFMVRPKSQPKVKQVLAWSYYGPDKDLDYKDLVPIMKLLPTIQHPFIYPVTYVSASDSGGLAIRTFHGTGTLKDFICKAKPKAHYMKKYCLPKSYTAFNIMNIKSYGRMILEALKFLHEKGLPYGHLHAGNVILEGNACRLLDIENTLLGLPFFYRGYLSHFRKINTTEAVDVYSFGHVLYEMTFGSPLNVASKDDFPHTIPPPIKSVLESILTTEACKTKLPTVDDLLADPLFSDVTFPERDRPQFRIPSKLKEPLKAAKSEVEKRLQEDSRVVSSFRRLSKAQAHHNSDEEKRRRKKAHLKKRMSEQNIGEANNSTPPAQTNGNHAGNGAVPTPPPPSTPAQPPPVPSAPAPPPPPSQGPAPPPVSSNQPPERGALLSSISGFNKGGLKKTQTADKSGPKV</sequence>
<evidence type="ECO:0000256" key="7">
    <source>
        <dbReference type="ARBA" id="ARBA00054468"/>
    </source>
</evidence>